<evidence type="ECO:0000313" key="7">
    <source>
        <dbReference type="Proteomes" id="UP001054889"/>
    </source>
</evidence>
<evidence type="ECO:0000256" key="3">
    <source>
        <dbReference type="ARBA" id="ARBA00022704"/>
    </source>
</evidence>
<keyword evidence="4" id="KW-0732">Signal</keyword>
<comment type="caution">
    <text evidence="6">The sequence shown here is derived from an EMBL/GenBank/DDBJ whole genome shotgun (WGS) entry which is preliminary data.</text>
</comment>
<dbReference type="EMBL" id="BQKI01000015">
    <property type="protein sequence ID" value="GJN08929.1"/>
    <property type="molecule type" value="Genomic_DNA"/>
</dbReference>
<accession>A0AAV5DF00</accession>
<keyword evidence="7" id="KW-1185">Reference proteome</keyword>
<proteinExistence type="inferred from homology"/>
<comment type="similarity">
    <text evidence="1">Belongs to the cystatin family. Phytocystatin subfamily.</text>
</comment>
<name>A0AAV5DF00_ELECO</name>
<evidence type="ECO:0000256" key="4">
    <source>
        <dbReference type="SAM" id="SignalP"/>
    </source>
</evidence>
<evidence type="ECO:0000256" key="2">
    <source>
        <dbReference type="ARBA" id="ARBA00022690"/>
    </source>
</evidence>
<keyword evidence="2" id="KW-0646">Protease inhibitor</keyword>
<evidence type="ECO:0000256" key="1">
    <source>
        <dbReference type="ARBA" id="ARBA00007233"/>
    </source>
</evidence>
<feature type="domain" description="Cystatin" evidence="5">
    <location>
        <begin position="40"/>
        <end position="120"/>
    </location>
</feature>
<dbReference type="Pfam" id="PF16845">
    <property type="entry name" value="SQAPI"/>
    <property type="match status" value="1"/>
</dbReference>
<reference evidence="6" key="2">
    <citation type="submission" date="2021-12" db="EMBL/GenBank/DDBJ databases">
        <title>Resequencing data analysis of finger millet.</title>
        <authorList>
            <person name="Hatakeyama M."/>
            <person name="Aluri S."/>
            <person name="Balachadran M.T."/>
            <person name="Sivarajan S.R."/>
            <person name="Poveda L."/>
            <person name="Shimizu-Inatsugi R."/>
            <person name="Schlapbach R."/>
            <person name="Sreeman S.M."/>
            <person name="Shimizu K.K."/>
        </authorList>
    </citation>
    <scope>NUCLEOTIDE SEQUENCE</scope>
</reference>
<dbReference type="AlphaFoldDB" id="A0AAV5DF00"/>
<feature type="signal peptide" evidence="4">
    <location>
        <begin position="1"/>
        <end position="31"/>
    </location>
</feature>
<organism evidence="6 7">
    <name type="scientific">Eleusine coracana subsp. coracana</name>
    <dbReference type="NCBI Taxonomy" id="191504"/>
    <lineage>
        <taxon>Eukaryota</taxon>
        <taxon>Viridiplantae</taxon>
        <taxon>Streptophyta</taxon>
        <taxon>Embryophyta</taxon>
        <taxon>Tracheophyta</taxon>
        <taxon>Spermatophyta</taxon>
        <taxon>Magnoliopsida</taxon>
        <taxon>Liliopsida</taxon>
        <taxon>Poales</taxon>
        <taxon>Poaceae</taxon>
        <taxon>PACMAD clade</taxon>
        <taxon>Chloridoideae</taxon>
        <taxon>Cynodonteae</taxon>
        <taxon>Eleusininae</taxon>
        <taxon>Eleusine</taxon>
    </lineage>
</organism>
<dbReference type="InterPro" id="IPR027214">
    <property type="entry name" value="Cystatin"/>
</dbReference>
<gene>
    <name evidence="6" type="primary">ga26890</name>
    <name evidence="6" type="ORF">PR202_ga26890</name>
</gene>
<dbReference type="PANTHER" id="PTHR47116">
    <property type="entry name" value="PHLOEM FILAMENT PROTEIN"/>
    <property type="match status" value="1"/>
</dbReference>
<dbReference type="Gene3D" id="3.10.450.10">
    <property type="match status" value="1"/>
</dbReference>
<dbReference type="SUPFAM" id="SSF54403">
    <property type="entry name" value="Cystatin/monellin"/>
    <property type="match status" value="1"/>
</dbReference>
<protein>
    <recommendedName>
        <fullName evidence="5">Cystatin domain-containing protein</fullName>
    </recommendedName>
</protein>
<dbReference type="InterPro" id="IPR046350">
    <property type="entry name" value="Cystatin_sf"/>
</dbReference>
<evidence type="ECO:0000259" key="5">
    <source>
        <dbReference type="Pfam" id="PF16845"/>
    </source>
</evidence>
<evidence type="ECO:0000313" key="6">
    <source>
        <dbReference type="EMBL" id="GJN08929.1"/>
    </source>
</evidence>
<feature type="chain" id="PRO_5043708378" description="Cystatin domain-containing protein" evidence="4">
    <location>
        <begin position="32"/>
        <end position="124"/>
    </location>
</feature>
<reference evidence="6" key="1">
    <citation type="journal article" date="2018" name="DNA Res.">
        <title>Multiple hybrid de novo genome assembly of finger millet, an orphan allotetraploid crop.</title>
        <authorList>
            <person name="Hatakeyama M."/>
            <person name="Aluri S."/>
            <person name="Balachadran M.T."/>
            <person name="Sivarajan S.R."/>
            <person name="Patrignani A."/>
            <person name="Gruter S."/>
            <person name="Poveda L."/>
            <person name="Shimizu-Inatsugi R."/>
            <person name="Baeten J."/>
            <person name="Francoijs K.J."/>
            <person name="Nataraja K.N."/>
            <person name="Reddy Y.A.N."/>
            <person name="Phadnis S."/>
            <person name="Ravikumar R.L."/>
            <person name="Schlapbach R."/>
            <person name="Sreeman S.M."/>
            <person name="Shimizu K.K."/>
        </authorList>
    </citation>
    <scope>NUCLEOTIDE SEQUENCE</scope>
</reference>
<keyword evidence="3" id="KW-0789">Thiol protease inhibitor</keyword>
<dbReference type="GO" id="GO:0004869">
    <property type="term" value="F:cysteine-type endopeptidase inhibitor activity"/>
    <property type="evidence" value="ECO:0007669"/>
    <property type="project" value="UniProtKB-KW"/>
</dbReference>
<sequence length="124" mass="13274">MMRRSPSPVLLPLLGVTLIVAAATLPAASHAAWVEADVNKDGVVKQVAQFAVLVYGLAHRKEITYVDVVSGETQAAVGGGTNYKLIVVAAKADGDTAQYECLVWGVPGSRSDTWKLHRFKKIRS</sequence>
<dbReference type="InterPro" id="IPR000010">
    <property type="entry name" value="Cystatin_dom"/>
</dbReference>
<dbReference type="Proteomes" id="UP001054889">
    <property type="component" value="Unassembled WGS sequence"/>
</dbReference>